<dbReference type="GeneID" id="39737693"/>
<dbReference type="OrthoDB" id="10534635at2759"/>
<name>A0A1J1HDA2_PLARL</name>
<dbReference type="AlphaFoldDB" id="A0A1J1HDA2"/>
<gene>
    <name evidence="1" type="ORF">PRELSG_1244900</name>
</gene>
<protein>
    <submittedName>
        <fullName evidence="1">Uncharacterized protein</fullName>
    </submittedName>
</protein>
<evidence type="ECO:0000313" key="1">
    <source>
        <dbReference type="EMBL" id="CRH01563.1"/>
    </source>
</evidence>
<accession>A0A1J1HDA2</accession>
<reference evidence="1 2" key="1">
    <citation type="submission" date="2015-04" db="EMBL/GenBank/DDBJ databases">
        <authorList>
            <consortium name="Pathogen Informatics"/>
        </authorList>
    </citation>
    <scope>NUCLEOTIDE SEQUENCE [LARGE SCALE GENOMIC DNA]</scope>
    <source>
        <strain evidence="1 2">SGS1</strain>
    </source>
</reference>
<dbReference type="RefSeq" id="XP_028534562.1">
    <property type="nucleotide sequence ID" value="XM_028678254.1"/>
</dbReference>
<organism evidence="1 2">
    <name type="scientific">Plasmodium relictum</name>
    <dbReference type="NCBI Taxonomy" id="85471"/>
    <lineage>
        <taxon>Eukaryota</taxon>
        <taxon>Sar</taxon>
        <taxon>Alveolata</taxon>
        <taxon>Apicomplexa</taxon>
        <taxon>Aconoidasida</taxon>
        <taxon>Haemosporida</taxon>
        <taxon>Plasmodiidae</taxon>
        <taxon>Plasmodium</taxon>
        <taxon>Plasmodium (Haemamoeba)</taxon>
    </lineage>
</organism>
<dbReference type="VEuPathDB" id="PlasmoDB:PRELSG_1244900"/>
<evidence type="ECO:0000313" key="2">
    <source>
        <dbReference type="Proteomes" id="UP000220158"/>
    </source>
</evidence>
<keyword evidence="2" id="KW-1185">Reference proteome</keyword>
<dbReference type="KEGG" id="prel:PRELSG_1244900"/>
<dbReference type="EMBL" id="LN835307">
    <property type="protein sequence ID" value="CRH01563.1"/>
    <property type="molecule type" value="Genomic_DNA"/>
</dbReference>
<proteinExistence type="predicted"/>
<dbReference type="Proteomes" id="UP000220158">
    <property type="component" value="Chromosome 12"/>
</dbReference>
<sequence>MEYFNIQKSNVFEKSWTFRIICVKKSSYFFGIQNKESKKNCSNNLLSKLLKYIYKSYGELPSRYQYSKRFLRKLAEKKINKSFNSSKKRAEENLDKLWENFMEKCRLNMFIANSNFLIQWISFCSQNNVNDELKNYFWGKWIEENTNRNTDKYNQDDCDYKKFKKIKCFSTRFNSFLREKHKSFKEFYTETLELWNKYIEESKEALKNTETLNIEKEKKME</sequence>